<keyword evidence="6" id="KW-1185">Reference proteome</keyword>
<dbReference type="GO" id="GO:0004523">
    <property type="term" value="F:RNA-DNA hybrid ribonuclease activity"/>
    <property type="evidence" value="ECO:0007669"/>
    <property type="project" value="InterPro"/>
</dbReference>
<evidence type="ECO:0000313" key="5">
    <source>
        <dbReference type="EMBL" id="PKA58433.1"/>
    </source>
</evidence>
<dbReference type="InterPro" id="IPR012337">
    <property type="entry name" value="RNaseH-like_sf"/>
</dbReference>
<dbReference type="InterPro" id="IPR000477">
    <property type="entry name" value="RT_dom"/>
</dbReference>
<dbReference type="InterPro" id="IPR036691">
    <property type="entry name" value="Endo/exonu/phosph_ase_sf"/>
</dbReference>
<dbReference type="EMBL" id="KZ451953">
    <property type="protein sequence ID" value="PKA58433.1"/>
    <property type="molecule type" value="Genomic_DNA"/>
</dbReference>
<dbReference type="Gene3D" id="3.30.420.10">
    <property type="entry name" value="Ribonuclease H-like superfamily/Ribonuclease H"/>
    <property type="match status" value="1"/>
</dbReference>
<protein>
    <submittedName>
        <fullName evidence="5">Ribonuclease H protein</fullName>
    </submittedName>
</protein>
<dbReference type="InterPro" id="IPR026960">
    <property type="entry name" value="RVT-Znf"/>
</dbReference>
<evidence type="ECO:0000259" key="4">
    <source>
        <dbReference type="Pfam" id="PF13966"/>
    </source>
</evidence>
<dbReference type="InterPro" id="IPR044730">
    <property type="entry name" value="RNase_H-like_dom_plant"/>
</dbReference>
<dbReference type="SUPFAM" id="SSF56672">
    <property type="entry name" value="DNA/RNA polymerases"/>
    <property type="match status" value="1"/>
</dbReference>
<dbReference type="InterPro" id="IPR036397">
    <property type="entry name" value="RNaseH_sf"/>
</dbReference>
<dbReference type="AlphaFoldDB" id="A0A2I0ASA6"/>
<feature type="domain" description="RNase H type-1" evidence="3">
    <location>
        <begin position="882"/>
        <end position="1011"/>
    </location>
</feature>
<evidence type="ECO:0000259" key="3">
    <source>
        <dbReference type="Pfam" id="PF13456"/>
    </source>
</evidence>
<dbReference type="GO" id="GO:0003676">
    <property type="term" value="F:nucleic acid binding"/>
    <property type="evidence" value="ECO:0007669"/>
    <property type="project" value="InterPro"/>
</dbReference>
<evidence type="ECO:0000313" key="6">
    <source>
        <dbReference type="Proteomes" id="UP000236161"/>
    </source>
</evidence>
<evidence type="ECO:0000259" key="1">
    <source>
        <dbReference type="Pfam" id="PF00078"/>
    </source>
</evidence>
<feature type="domain" description="Endonuclease/exonuclease/phosphatase" evidence="2">
    <location>
        <begin position="72"/>
        <end position="192"/>
    </location>
</feature>
<dbReference type="Gene3D" id="3.60.10.10">
    <property type="entry name" value="Endonuclease/exonuclease/phosphatase"/>
    <property type="match status" value="1"/>
</dbReference>
<sequence length="1047" mass="119066">METKMDLVDRNSIDSLIGKSWSFEAIPSIDRAGGIIMAWDDSKLAVQPILKHNQIILAEIILSSNSKFNVGGVYADTDPYRRRELWNTVSPLLPSPSPFLIGGDFNVLIDQSEKKGGKPFSTNMESEDFLDFMLSGDLHDLGFTGPAFTWCNNKDYGKRIWERLDRVLGNSSALDLWPGITIKHLPRIASDHCPLLVVFEPHHIPASSIRFEDAWLSFEEAHSIVQATWHRSEEIQSAVSSLASNRAPGIDGLTGSFFKRYWSTISSDVVTAILYAFEKGQLPQSWKDTSVTLVPKIPHAFEAKHFRPISLCNTIYKIIAKILVHRLKPLLPSLISIEQGAFIPGRSISDNCILAQELIHKLHTSEASNGLFLIKADMEQAFDRISWLFLDRMLNIMAFPPTWRKWIMMCVTNPRYTILINGRRSAWITERRPSKDDFTDLLAKIRNRIHSWGTRQLSLAGRLTLINSVLSSTPVYILSHIFVPCSVLDCIEKLLRSFLWGGNEDTNTMHYLPWKDVCKPKSCGGLGIHDLRLWRKQLLAKHAAKLLQKDDCIWRDSFIAKYKDRALNFSAKKGDSWIWRLICLSGSVVHNNLIWLIATGVSVSIWKDPWISTIPLCKWPTYINSNPGDLVSTVADLLNENTWNLTRLQQLFGVDLINRILSIRRLAYVHSDTLVWAKTESSSIPTAALYKAEFHQPNSLESGAWCWRAKVIPRVQIFVWRMAHNAVPTFQWLFNRKISNSNLCPWGCRQVEDLNHISIYCNFLQETRLHISKHFPLIPQDYSWENKLTSLANLTSFHRDDIKLRLELTLLYLCWRARCAKVHGKLYSNPPTLAISIINYTTSQPVNLRPSRFLWSQPSPLRLTYTFEDSWLPPKSGWLKVNLDGSIKGHGVAGVGYLIRDSYGQVWEAGGRRTLTDSILKAELLAAWEGVKAATSWRSKVKGVKGIWLESDSTEMLDLITYASNTEKRNAKAEMDFIAQQIADHLFDFSLYTMSHLCRNANGASDFLAHLASSSDFTWVGGMSLPNNFCHLLLQDAPNLHTFYTVN</sequence>
<dbReference type="Pfam" id="PF00078">
    <property type="entry name" value="RVT_1"/>
    <property type="match status" value="1"/>
</dbReference>
<dbReference type="OrthoDB" id="786357at2759"/>
<dbReference type="Proteomes" id="UP000236161">
    <property type="component" value="Unassembled WGS sequence"/>
</dbReference>
<dbReference type="CDD" id="cd06222">
    <property type="entry name" value="RNase_H_like"/>
    <property type="match status" value="1"/>
</dbReference>
<dbReference type="InterPro" id="IPR002156">
    <property type="entry name" value="RNaseH_domain"/>
</dbReference>
<gene>
    <name evidence="5" type="ORF">AXF42_Ash013939</name>
</gene>
<dbReference type="SUPFAM" id="SSF53098">
    <property type="entry name" value="Ribonuclease H-like"/>
    <property type="match status" value="1"/>
</dbReference>
<dbReference type="Pfam" id="PF03372">
    <property type="entry name" value="Exo_endo_phos"/>
    <property type="match status" value="1"/>
</dbReference>
<dbReference type="PANTHER" id="PTHR33116:SF78">
    <property type="entry name" value="OS12G0587133 PROTEIN"/>
    <property type="match status" value="1"/>
</dbReference>
<feature type="domain" description="Reverse transcriptase" evidence="1">
    <location>
        <begin position="303"/>
        <end position="417"/>
    </location>
</feature>
<dbReference type="InterPro" id="IPR043502">
    <property type="entry name" value="DNA/RNA_pol_sf"/>
</dbReference>
<accession>A0A2I0ASA6</accession>
<proteinExistence type="predicted"/>
<organism evidence="5 6">
    <name type="scientific">Apostasia shenzhenica</name>
    <dbReference type="NCBI Taxonomy" id="1088818"/>
    <lineage>
        <taxon>Eukaryota</taxon>
        <taxon>Viridiplantae</taxon>
        <taxon>Streptophyta</taxon>
        <taxon>Embryophyta</taxon>
        <taxon>Tracheophyta</taxon>
        <taxon>Spermatophyta</taxon>
        <taxon>Magnoliopsida</taxon>
        <taxon>Liliopsida</taxon>
        <taxon>Asparagales</taxon>
        <taxon>Orchidaceae</taxon>
        <taxon>Apostasioideae</taxon>
        <taxon>Apostasia</taxon>
    </lineage>
</organism>
<dbReference type="InterPro" id="IPR005135">
    <property type="entry name" value="Endo/exonuclease/phosphatase"/>
</dbReference>
<evidence type="ECO:0000259" key="2">
    <source>
        <dbReference type="Pfam" id="PF03372"/>
    </source>
</evidence>
<dbReference type="PANTHER" id="PTHR33116">
    <property type="entry name" value="REVERSE TRANSCRIPTASE ZINC-BINDING DOMAIN-CONTAINING PROTEIN-RELATED-RELATED"/>
    <property type="match status" value="1"/>
</dbReference>
<dbReference type="Pfam" id="PF13456">
    <property type="entry name" value="RVT_3"/>
    <property type="match status" value="1"/>
</dbReference>
<feature type="domain" description="Reverse transcriptase zinc-binding" evidence="4">
    <location>
        <begin position="688"/>
        <end position="766"/>
    </location>
</feature>
<dbReference type="SUPFAM" id="SSF56219">
    <property type="entry name" value="DNase I-like"/>
    <property type="match status" value="1"/>
</dbReference>
<reference evidence="5 6" key="1">
    <citation type="journal article" date="2017" name="Nature">
        <title>The Apostasia genome and the evolution of orchids.</title>
        <authorList>
            <person name="Zhang G.Q."/>
            <person name="Liu K.W."/>
            <person name="Li Z."/>
            <person name="Lohaus R."/>
            <person name="Hsiao Y.Y."/>
            <person name="Niu S.C."/>
            <person name="Wang J.Y."/>
            <person name="Lin Y.C."/>
            <person name="Xu Q."/>
            <person name="Chen L.J."/>
            <person name="Yoshida K."/>
            <person name="Fujiwara S."/>
            <person name="Wang Z.W."/>
            <person name="Zhang Y.Q."/>
            <person name="Mitsuda N."/>
            <person name="Wang M."/>
            <person name="Liu G.H."/>
            <person name="Pecoraro L."/>
            <person name="Huang H.X."/>
            <person name="Xiao X.J."/>
            <person name="Lin M."/>
            <person name="Wu X.Y."/>
            <person name="Wu W.L."/>
            <person name="Chen Y.Y."/>
            <person name="Chang S.B."/>
            <person name="Sakamoto S."/>
            <person name="Ohme-Takagi M."/>
            <person name="Yagi M."/>
            <person name="Zeng S.J."/>
            <person name="Shen C.Y."/>
            <person name="Yeh C.M."/>
            <person name="Luo Y.B."/>
            <person name="Tsai W.C."/>
            <person name="Van de Peer Y."/>
            <person name="Liu Z.J."/>
        </authorList>
    </citation>
    <scope>NUCLEOTIDE SEQUENCE [LARGE SCALE GENOMIC DNA]</scope>
    <source>
        <strain evidence="6">cv. Shenzhen</strain>
        <tissue evidence="5">Stem</tissue>
    </source>
</reference>
<name>A0A2I0ASA6_9ASPA</name>
<dbReference type="STRING" id="1088818.A0A2I0ASA6"/>
<dbReference type="Pfam" id="PF13966">
    <property type="entry name" value="zf-RVT"/>
    <property type="match status" value="1"/>
</dbReference>